<dbReference type="AlphaFoldDB" id="A0A2I2L0B8"/>
<feature type="domain" description="DUF1232" evidence="7">
    <location>
        <begin position="41"/>
        <end position="75"/>
    </location>
</feature>
<dbReference type="Pfam" id="PF06803">
    <property type="entry name" value="DUF1232"/>
    <property type="match status" value="1"/>
</dbReference>
<evidence type="ECO:0000256" key="3">
    <source>
        <dbReference type="ARBA" id="ARBA00022989"/>
    </source>
</evidence>
<keyword evidence="4 6" id="KW-0472">Membrane</keyword>
<evidence type="ECO:0000256" key="6">
    <source>
        <dbReference type="SAM" id="Phobius"/>
    </source>
</evidence>
<evidence type="ECO:0000313" key="9">
    <source>
        <dbReference type="Proteomes" id="UP000234331"/>
    </source>
</evidence>
<accession>A0A2I2L0B8</accession>
<evidence type="ECO:0000259" key="7">
    <source>
        <dbReference type="Pfam" id="PF06803"/>
    </source>
</evidence>
<reference evidence="8 9" key="1">
    <citation type="submission" date="2017-06" db="EMBL/GenBank/DDBJ databases">
        <authorList>
            <person name="Kim H.J."/>
            <person name="Triplett B.A."/>
        </authorList>
    </citation>
    <scope>NUCLEOTIDE SEQUENCE [LARGE SCALE GENOMIC DNA]</scope>
    <source>
        <strain evidence="8">FRACA_ARgP5</strain>
    </source>
</reference>
<organism evidence="8 9">
    <name type="scientific">Frankia canadensis</name>
    <dbReference type="NCBI Taxonomy" id="1836972"/>
    <lineage>
        <taxon>Bacteria</taxon>
        <taxon>Bacillati</taxon>
        <taxon>Actinomycetota</taxon>
        <taxon>Actinomycetes</taxon>
        <taxon>Frankiales</taxon>
        <taxon>Frankiaceae</taxon>
        <taxon>Frankia</taxon>
    </lineage>
</organism>
<dbReference type="EMBL" id="FZMO01000533">
    <property type="protein sequence ID" value="SNQ51317.1"/>
    <property type="molecule type" value="Genomic_DNA"/>
</dbReference>
<keyword evidence="3 6" id="KW-1133">Transmembrane helix</keyword>
<protein>
    <recommendedName>
        <fullName evidence="7">DUF1232 domain-containing protein</fullName>
    </recommendedName>
</protein>
<feature type="region of interest" description="Disordered" evidence="5">
    <location>
        <begin position="93"/>
        <end position="135"/>
    </location>
</feature>
<keyword evidence="9" id="KW-1185">Reference proteome</keyword>
<proteinExistence type="predicted"/>
<dbReference type="RefSeq" id="WP_243408047.1">
    <property type="nucleotide sequence ID" value="NZ_FZMO01000533.1"/>
</dbReference>
<comment type="subcellular location">
    <subcellularLocation>
        <location evidence="1">Endomembrane system</location>
        <topology evidence="1">Multi-pass membrane protein</topology>
    </subcellularLocation>
</comment>
<evidence type="ECO:0000256" key="2">
    <source>
        <dbReference type="ARBA" id="ARBA00022692"/>
    </source>
</evidence>
<feature type="compositionally biased region" description="Low complexity" evidence="5">
    <location>
        <begin position="111"/>
        <end position="128"/>
    </location>
</feature>
<keyword evidence="2 6" id="KW-0812">Transmembrane</keyword>
<gene>
    <name evidence="8" type="ORF">FRACA_670024</name>
</gene>
<evidence type="ECO:0000313" key="8">
    <source>
        <dbReference type="EMBL" id="SNQ51317.1"/>
    </source>
</evidence>
<dbReference type="Proteomes" id="UP000234331">
    <property type="component" value="Unassembled WGS sequence"/>
</dbReference>
<feature type="transmembrane region" description="Helical" evidence="6">
    <location>
        <begin position="6"/>
        <end position="30"/>
    </location>
</feature>
<dbReference type="GO" id="GO:0012505">
    <property type="term" value="C:endomembrane system"/>
    <property type="evidence" value="ECO:0007669"/>
    <property type="project" value="UniProtKB-SubCell"/>
</dbReference>
<dbReference type="InterPro" id="IPR010652">
    <property type="entry name" value="DUF1232"/>
</dbReference>
<name>A0A2I2L0B8_9ACTN</name>
<evidence type="ECO:0000256" key="4">
    <source>
        <dbReference type="ARBA" id="ARBA00023136"/>
    </source>
</evidence>
<evidence type="ECO:0000256" key="5">
    <source>
        <dbReference type="SAM" id="MobiDB-lite"/>
    </source>
</evidence>
<sequence>MGDVGTGLLIGLGVVVAVGVVLAGVAFVVFRRHEVPLRGAAAAIGSILYLLSPVDAVPEVPLGPIGLVDDLMVLFAAAAYVRRLIQARREPVPGELGRSGLLPPAAPPRLPRQARQPRQALQPRSSRLPLRRRVR</sequence>
<evidence type="ECO:0000256" key="1">
    <source>
        <dbReference type="ARBA" id="ARBA00004127"/>
    </source>
</evidence>